<sequence length="728" mass="81942">MEHNLIGLFLTLFNMSITASAVILIVLLLRLMLIKAPKVFSYGLWSIVFFRLFFPASISSSMSLLRFLPSGVIGRTSAVSPPVEVVAPLPFGTPAAAGTGTPEEVTGRIHDAGVLLQNLQAGTQKQSYIDSLLGQGHPILTAMTILWLTGVAVLLLYSAWSYAKLKGRLSTALWIEENIFESDLIQSPCVVGFFHPGIYLPSGISGPERQYILRHENIHIRRFDYLLKPLAFLALCLHWFNPLVWISYRLMGRDMEMSCDESVLRGMGLDIKKAYSSSLLSFATPGGRLSGSPLAFGEETVSKRIKNILNYRKPPVWIAVGLIIALIITAISLVTDPKTESALEGQPAATSFSQQDLYTMSETWAEALKTRNGEPRYEMMSAEMKKQFIKEQKERSEPWNFNIGVSSPWVTDYKVTVNGDTAEIIYMLTDSSQSTYEQKEVLLFGKEDGKTVVVKADELLSDYERYSYHAPSAEQALEVYRGALMESNYLTILSITPSAPLDPYGQIIWDTIKISKVRVITQDVRQNKACYELELTIDEGGSSAFETGSSPRWLWLSKDALGWYVEGLMTGGAPDADWWSQPATADPFFGDSQWTEATYRFDKILYLSPLSSATLDYAENRMKEAQCIIGTERFSIDNPNENNHYEIASPIYIKSEFTEQMTADFEKSTFQKISIKKYKEKYRYNVFTGDHKNTNYCFYLMDNELWLASYADNTADGSEIIMTLWKLK</sequence>
<proteinExistence type="predicted"/>
<organism evidence="1 2">
    <name type="scientific">Anoxybacterium hadale</name>
    <dbReference type="NCBI Taxonomy" id="3408580"/>
    <lineage>
        <taxon>Bacteria</taxon>
        <taxon>Bacillati</taxon>
        <taxon>Bacillota</taxon>
        <taxon>Clostridia</taxon>
        <taxon>Peptostreptococcales</taxon>
        <taxon>Anaerovoracaceae</taxon>
        <taxon>Anoxybacterium</taxon>
    </lineage>
</organism>
<dbReference type="EMBL" id="CP042469">
    <property type="protein sequence ID" value="QOX64983.1"/>
    <property type="molecule type" value="Genomic_DNA"/>
</dbReference>
<evidence type="ECO:0000313" key="2">
    <source>
        <dbReference type="Proteomes" id="UP000594014"/>
    </source>
</evidence>
<gene>
    <name evidence="1" type="ORF">FRZ06_17340</name>
</gene>
<name>A0ACD1AFF1_9FIRM</name>
<keyword evidence="2" id="KW-1185">Reference proteome</keyword>
<reference evidence="1" key="1">
    <citation type="submission" date="2019-08" db="EMBL/GenBank/DDBJ databases">
        <title>Genome sequence of Clostridiales bacterium MT110.</title>
        <authorList>
            <person name="Cao J."/>
        </authorList>
    </citation>
    <scope>NUCLEOTIDE SEQUENCE</scope>
    <source>
        <strain evidence="1">MT110</strain>
    </source>
</reference>
<protein>
    <submittedName>
        <fullName evidence="1">M56 family metallopeptidase</fullName>
    </submittedName>
</protein>
<evidence type="ECO:0000313" key="1">
    <source>
        <dbReference type="EMBL" id="QOX64983.1"/>
    </source>
</evidence>
<dbReference type="Proteomes" id="UP000594014">
    <property type="component" value="Chromosome"/>
</dbReference>
<accession>A0ACD1AFF1</accession>